<keyword evidence="5" id="KW-0630">Potassium</keyword>
<evidence type="ECO:0000256" key="3">
    <source>
        <dbReference type="ARBA" id="ARBA00022749"/>
    </source>
</evidence>
<evidence type="ECO:0000313" key="11">
    <source>
        <dbReference type="Proteomes" id="UP000034772"/>
    </source>
</evidence>
<evidence type="ECO:0000256" key="5">
    <source>
        <dbReference type="ARBA" id="ARBA00022958"/>
    </source>
</evidence>
<keyword evidence="4" id="KW-0658">Purine biosynthesis</keyword>
<gene>
    <name evidence="10" type="ORF">UY17_C0021G0007</name>
</gene>
<dbReference type="PANTHER" id="PTHR11911">
    <property type="entry name" value="INOSINE-5-MONOPHOSPHATE DEHYDROGENASE RELATED"/>
    <property type="match status" value="1"/>
</dbReference>
<organism evidence="10 11">
    <name type="scientific">Candidatus Beckwithbacteria bacterium GW2011_GWC2_47_9</name>
    <dbReference type="NCBI Taxonomy" id="1618373"/>
    <lineage>
        <taxon>Bacteria</taxon>
        <taxon>Candidatus Beckwithiibacteriota</taxon>
    </lineage>
</organism>
<evidence type="ECO:0000256" key="7">
    <source>
        <dbReference type="ARBA" id="ARBA00023027"/>
    </source>
</evidence>
<dbReference type="SUPFAM" id="SSF51412">
    <property type="entry name" value="Inosine monophosphate dehydrogenase (IMPDH)"/>
    <property type="match status" value="1"/>
</dbReference>
<dbReference type="InterPro" id="IPR001093">
    <property type="entry name" value="IMP_DH_GMPRt"/>
</dbReference>
<feature type="domain" description="IMP dehydrogenase/GMP reductase" evidence="9">
    <location>
        <begin position="6"/>
        <end position="334"/>
    </location>
</feature>
<evidence type="ECO:0000256" key="4">
    <source>
        <dbReference type="ARBA" id="ARBA00022755"/>
    </source>
</evidence>
<dbReference type="GO" id="GO:0003938">
    <property type="term" value="F:IMP dehydrogenase activity"/>
    <property type="evidence" value="ECO:0007669"/>
    <property type="project" value="UniProtKB-EC"/>
</dbReference>
<keyword evidence="3" id="KW-0332">GMP biosynthesis</keyword>
<comment type="caution">
    <text evidence="10">The sequence shown here is derived from an EMBL/GenBank/DDBJ whole genome shotgun (WGS) entry which is preliminary data.</text>
</comment>
<comment type="similarity">
    <text evidence="2">Belongs to the IMPDH/GMPR family.</text>
</comment>
<name>A0A0G1WAG7_9BACT</name>
<dbReference type="FunFam" id="3.20.20.70:FF:000424">
    <property type="entry name" value="Inosine-5'-monophosphate dehydrogenase 2"/>
    <property type="match status" value="1"/>
</dbReference>
<dbReference type="PROSITE" id="PS00487">
    <property type="entry name" value="IMP_DH_GMP_RED"/>
    <property type="match status" value="1"/>
</dbReference>
<evidence type="ECO:0000256" key="1">
    <source>
        <dbReference type="ARBA" id="ARBA00001958"/>
    </source>
</evidence>
<dbReference type="InterPro" id="IPR015875">
    <property type="entry name" value="IMP_DH/GMP_Rdtase_CS"/>
</dbReference>
<dbReference type="InterPro" id="IPR005990">
    <property type="entry name" value="IMP_DH"/>
</dbReference>
<dbReference type="PANTHER" id="PTHR11911:SF111">
    <property type="entry name" value="INOSINE-5'-MONOPHOSPHATE DEHYDROGENASE"/>
    <property type="match status" value="1"/>
</dbReference>
<dbReference type="AlphaFoldDB" id="A0A0G1WAG7"/>
<reference evidence="10 11" key="1">
    <citation type="journal article" date="2015" name="Nature">
        <title>rRNA introns, odd ribosomes, and small enigmatic genomes across a large radiation of phyla.</title>
        <authorList>
            <person name="Brown C.T."/>
            <person name="Hug L.A."/>
            <person name="Thomas B.C."/>
            <person name="Sharon I."/>
            <person name="Castelle C.J."/>
            <person name="Singh A."/>
            <person name="Wilkins M.J."/>
            <person name="Williams K.H."/>
            <person name="Banfield J.F."/>
        </authorList>
    </citation>
    <scope>NUCLEOTIDE SEQUENCE [LARGE SCALE GENOMIC DNA]</scope>
</reference>
<protein>
    <submittedName>
        <fullName evidence="10">IMG dehydrogenase/GMP reductase family protein</fullName>
    </submittedName>
</protein>
<accession>A0A0G1WAG7</accession>
<dbReference type="SMART" id="SM01240">
    <property type="entry name" value="IMPDH"/>
    <property type="match status" value="1"/>
</dbReference>
<comment type="cofactor">
    <cofactor evidence="1">
        <name>K(+)</name>
        <dbReference type="ChEBI" id="CHEBI:29103"/>
    </cofactor>
</comment>
<keyword evidence="6" id="KW-0560">Oxidoreductase</keyword>
<dbReference type="InterPro" id="IPR013785">
    <property type="entry name" value="Aldolase_TIM"/>
</dbReference>
<dbReference type="EMBL" id="LCOZ01000021">
    <property type="protein sequence ID" value="KKU87328.1"/>
    <property type="molecule type" value="Genomic_DNA"/>
</dbReference>
<comment type="catalytic activity">
    <reaction evidence="8">
        <text>IMP + NAD(+) + H2O = XMP + NADH + H(+)</text>
        <dbReference type="Rhea" id="RHEA:11708"/>
        <dbReference type="ChEBI" id="CHEBI:15377"/>
        <dbReference type="ChEBI" id="CHEBI:15378"/>
        <dbReference type="ChEBI" id="CHEBI:57464"/>
        <dbReference type="ChEBI" id="CHEBI:57540"/>
        <dbReference type="ChEBI" id="CHEBI:57945"/>
        <dbReference type="ChEBI" id="CHEBI:58053"/>
        <dbReference type="EC" id="1.1.1.205"/>
    </reaction>
</comment>
<evidence type="ECO:0000256" key="6">
    <source>
        <dbReference type="ARBA" id="ARBA00023002"/>
    </source>
</evidence>
<evidence type="ECO:0000256" key="2">
    <source>
        <dbReference type="ARBA" id="ARBA00005502"/>
    </source>
</evidence>
<sequence>MTKLYLTYDDVLLLPNYSEVTPSRTDLEDKIPIIASPMDTVCEKEMALALGKLGGYGIIHRNLPIVKQADQIAWVLKQKVNCGAAVGVGPDFEERVKALINAGAKEICVDSAHGHTKHVIEAIRRIKTFHPGVEIIAGNVATYEGAKDLFNAGADVVKVGMGPGSICTTRIMSGMGVPQLTAVIDCVRAAKKYKKKIIADGGIKTSGDIVKALAAGADSVMLGSLLAGTDEAPGKLVTIKGKKFKTYRGMGSSAAMKLGSASRYGQEKAAKKFVSEGVEGLVEYQGKLAEVVFQLIGGLRSGMAYLGAKNLRELKQKAKFIQISPAAWAESKPHSLYEQK</sequence>
<dbReference type="CDD" id="cd00381">
    <property type="entry name" value="IMPDH"/>
    <property type="match status" value="1"/>
</dbReference>
<dbReference type="PATRIC" id="fig|1618373.3.peg.225"/>
<dbReference type="Gene3D" id="3.20.20.70">
    <property type="entry name" value="Aldolase class I"/>
    <property type="match status" value="1"/>
</dbReference>
<proteinExistence type="inferred from homology"/>
<keyword evidence="7" id="KW-0520">NAD</keyword>
<dbReference type="GO" id="GO:0006183">
    <property type="term" value="P:GTP biosynthetic process"/>
    <property type="evidence" value="ECO:0007669"/>
    <property type="project" value="TreeGrafter"/>
</dbReference>
<dbReference type="Proteomes" id="UP000034772">
    <property type="component" value="Unassembled WGS sequence"/>
</dbReference>
<evidence type="ECO:0000256" key="8">
    <source>
        <dbReference type="ARBA" id="ARBA00048028"/>
    </source>
</evidence>
<dbReference type="GO" id="GO:0006177">
    <property type="term" value="P:GMP biosynthetic process"/>
    <property type="evidence" value="ECO:0007669"/>
    <property type="project" value="UniProtKB-KW"/>
</dbReference>
<evidence type="ECO:0000259" key="9">
    <source>
        <dbReference type="Pfam" id="PF00478"/>
    </source>
</evidence>
<evidence type="ECO:0000313" key="10">
    <source>
        <dbReference type="EMBL" id="KKU87328.1"/>
    </source>
</evidence>
<dbReference type="Pfam" id="PF00478">
    <property type="entry name" value="IMPDH"/>
    <property type="match status" value="1"/>
</dbReference>